<evidence type="ECO:0000313" key="1">
    <source>
        <dbReference type="EMBL" id="GAA2698456.1"/>
    </source>
</evidence>
<evidence type="ECO:0000313" key="2">
    <source>
        <dbReference type="Proteomes" id="UP001499989"/>
    </source>
</evidence>
<accession>A0ABN3TBH6</accession>
<dbReference type="EMBL" id="BAAASK010000027">
    <property type="protein sequence ID" value="GAA2698456.1"/>
    <property type="molecule type" value="Genomic_DNA"/>
</dbReference>
<protein>
    <submittedName>
        <fullName evidence="1">Uncharacterized protein</fullName>
    </submittedName>
</protein>
<dbReference type="Proteomes" id="UP001499989">
    <property type="component" value="Unassembled WGS sequence"/>
</dbReference>
<proteinExistence type="predicted"/>
<organism evidence="1 2">
    <name type="scientific">Streptomyces violaceolatus</name>
    <dbReference type="NCBI Taxonomy" id="67378"/>
    <lineage>
        <taxon>Bacteria</taxon>
        <taxon>Bacillati</taxon>
        <taxon>Actinomycetota</taxon>
        <taxon>Actinomycetes</taxon>
        <taxon>Kitasatosporales</taxon>
        <taxon>Streptomycetaceae</taxon>
        <taxon>Streptomyces</taxon>
        <taxon>Streptomyces violaceoruber group</taxon>
    </lineage>
</organism>
<keyword evidence="2" id="KW-1185">Reference proteome</keyword>
<name>A0ABN3TBH6_9ACTN</name>
<reference evidence="1 2" key="1">
    <citation type="journal article" date="2019" name="Int. J. Syst. Evol. Microbiol.">
        <title>The Global Catalogue of Microorganisms (GCM) 10K type strain sequencing project: providing services to taxonomists for standard genome sequencing and annotation.</title>
        <authorList>
            <consortium name="The Broad Institute Genomics Platform"/>
            <consortium name="The Broad Institute Genome Sequencing Center for Infectious Disease"/>
            <person name="Wu L."/>
            <person name="Ma J."/>
        </authorList>
    </citation>
    <scope>NUCLEOTIDE SEQUENCE [LARGE SCALE GENOMIC DNA]</scope>
    <source>
        <strain evidence="1 2">JCM 4531</strain>
    </source>
</reference>
<gene>
    <name evidence="1" type="ORF">GCM10010310_64090</name>
</gene>
<comment type="caution">
    <text evidence="1">The sequence shown here is derived from an EMBL/GenBank/DDBJ whole genome shotgun (WGS) entry which is preliminary data.</text>
</comment>
<sequence>MGDPVSKVHEGGQEPVDEHQPVLRACAHSPFPRPGSEPGLVTLVPQRADFRYEFSNHVNRQARDPPVADDRCTRRVPHHMTMIDDQEPDVSPLTVHELVRLAW</sequence>